<evidence type="ECO:0000256" key="2">
    <source>
        <dbReference type="ARBA" id="ARBA00022679"/>
    </source>
</evidence>
<evidence type="ECO:0000256" key="1">
    <source>
        <dbReference type="ARBA" id="ARBA00009427"/>
    </source>
</evidence>
<dbReference type="GO" id="GO:0005737">
    <property type="term" value="C:cytoplasm"/>
    <property type="evidence" value="ECO:0007669"/>
    <property type="project" value="UniProtKB-SubCell"/>
</dbReference>
<dbReference type="CDD" id="cd02020">
    <property type="entry name" value="CMPK"/>
    <property type="match status" value="1"/>
</dbReference>
<dbReference type="InterPro" id="IPR003136">
    <property type="entry name" value="Cytidylate_kin"/>
</dbReference>
<dbReference type="EMBL" id="CP028374">
    <property type="protein sequence ID" value="AXN02253.1"/>
    <property type="molecule type" value="Genomic_DNA"/>
</dbReference>
<dbReference type="AlphaFoldDB" id="A0A346DZU8"/>
<evidence type="ECO:0000313" key="11">
    <source>
        <dbReference type="Proteomes" id="UP000256856"/>
    </source>
</evidence>
<dbReference type="GO" id="GO:0036430">
    <property type="term" value="F:CMP kinase activity"/>
    <property type="evidence" value="ECO:0007669"/>
    <property type="project" value="RHEA"/>
</dbReference>
<dbReference type="HAMAP" id="MF_00238">
    <property type="entry name" value="Cytidyl_kinase_type1"/>
    <property type="match status" value="1"/>
</dbReference>
<accession>A0A346DZU8</accession>
<evidence type="ECO:0000256" key="6">
    <source>
        <dbReference type="ARBA" id="ARBA00047615"/>
    </source>
</evidence>
<keyword evidence="5 8" id="KW-0067">ATP-binding</keyword>
<dbReference type="GO" id="GO:0006220">
    <property type="term" value="P:pyrimidine nucleotide metabolic process"/>
    <property type="evidence" value="ECO:0007669"/>
    <property type="project" value="UniProtKB-UniRule"/>
</dbReference>
<evidence type="ECO:0000259" key="9">
    <source>
        <dbReference type="Pfam" id="PF02224"/>
    </source>
</evidence>
<evidence type="ECO:0000256" key="4">
    <source>
        <dbReference type="ARBA" id="ARBA00022777"/>
    </source>
</evidence>
<sequence length="228" mass="27092">MVFIMINKFVPVITIDGPSASGKSTICKIVSKILGWNILSSGLIYRSFAFFLKKNKIEKYIYQDYNLLIRYLNIFIYKDVFFYFLKDNNIFNQIYTSEIDNIASKLSVYYFVRKLLLPYHYFFRKLPGLVADGRDMGTIVFPDANIKIFIDSNINIRVKRRMLQLQKNNIYVSFNSLKYLMKDRDDRDCNRFYAPLYCSNDMFIIDSTLLSIEQVIDNVMQYVYKKLH</sequence>
<dbReference type="Pfam" id="PF02224">
    <property type="entry name" value="Cytidylate_kin"/>
    <property type="match status" value="1"/>
</dbReference>
<keyword evidence="4 8" id="KW-0418">Kinase</keyword>
<dbReference type="Gene3D" id="3.40.50.300">
    <property type="entry name" value="P-loop containing nucleotide triphosphate hydrolases"/>
    <property type="match status" value="1"/>
</dbReference>
<comment type="similarity">
    <text evidence="1 8">Belongs to the cytidylate kinase family. Type 1 subfamily.</text>
</comment>
<evidence type="ECO:0000256" key="3">
    <source>
        <dbReference type="ARBA" id="ARBA00022741"/>
    </source>
</evidence>
<evidence type="ECO:0000313" key="10">
    <source>
        <dbReference type="EMBL" id="AXN02253.1"/>
    </source>
</evidence>
<comment type="catalytic activity">
    <reaction evidence="6 8">
        <text>dCMP + ATP = dCDP + ADP</text>
        <dbReference type="Rhea" id="RHEA:25094"/>
        <dbReference type="ChEBI" id="CHEBI:30616"/>
        <dbReference type="ChEBI" id="CHEBI:57566"/>
        <dbReference type="ChEBI" id="CHEBI:58593"/>
        <dbReference type="ChEBI" id="CHEBI:456216"/>
        <dbReference type="EC" id="2.7.4.25"/>
    </reaction>
</comment>
<organism evidence="10 11">
    <name type="scientific">Candidatus Purcelliella pentastirinorum</name>
    <dbReference type="NCBI Taxonomy" id="472834"/>
    <lineage>
        <taxon>Bacteria</taxon>
        <taxon>Pseudomonadati</taxon>
        <taxon>Pseudomonadota</taxon>
        <taxon>Gammaproteobacteria</taxon>
        <taxon>Enterobacterales</taxon>
        <taxon>Enterobacteriaceae</taxon>
        <taxon>Candidatus Purcelliella</taxon>
    </lineage>
</organism>
<feature type="domain" description="Cytidylate kinase" evidence="9">
    <location>
        <begin position="13"/>
        <end position="223"/>
    </location>
</feature>
<evidence type="ECO:0000256" key="7">
    <source>
        <dbReference type="ARBA" id="ARBA00048478"/>
    </source>
</evidence>
<dbReference type="EC" id="2.7.4.25" evidence="8"/>
<feature type="binding site" evidence="8">
    <location>
        <begin position="17"/>
        <end position="25"/>
    </location>
    <ligand>
        <name>ATP</name>
        <dbReference type="ChEBI" id="CHEBI:30616"/>
    </ligand>
</feature>
<dbReference type="InterPro" id="IPR027417">
    <property type="entry name" value="P-loop_NTPase"/>
</dbReference>
<reference evidence="10 11" key="1">
    <citation type="submission" date="2018-03" db="EMBL/GenBank/DDBJ databases">
        <title>A parallel universe: an anciently diverged bacterial symbiosis in a Hawaiian planthopper (Hemiptera: Cixiidae) reveals rearranged nutritional responsibilities.</title>
        <authorList>
            <person name="Bennett G."/>
            <person name="Mao M."/>
        </authorList>
    </citation>
    <scope>NUCLEOTIDE SEQUENCE [LARGE SCALE GENOMIC DNA]</scope>
    <source>
        <strain evidence="10 11">OLIH</strain>
    </source>
</reference>
<dbReference type="GO" id="GO:0036431">
    <property type="term" value="F:dCMP kinase activity"/>
    <property type="evidence" value="ECO:0007669"/>
    <property type="project" value="InterPro"/>
</dbReference>
<evidence type="ECO:0000256" key="5">
    <source>
        <dbReference type="ARBA" id="ARBA00022840"/>
    </source>
</evidence>
<keyword evidence="2 8" id="KW-0808">Transferase</keyword>
<dbReference type="InterPro" id="IPR011994">
    <property type="entry name" value="Cytidylate_kinase_dom"/>
</dbReference>
<keyword evidence="11" id="KW-1185">Reference proteome</keyword>
<evidence type="ECO:0000256" key="8">
    <source>
        <dbReference type="HAMAP-Rule" id="MF_00238"/>
    </source>
</evidence>
<keyword evidence="8" id="KW-0963">Cytoplasm</keyword>
<comment type="subcellular location">
    <subcellularLocation>
        <location evidence="8">Cytoplasm</location>
    </subcellularLocation>
</comment>
<protein>
    <recommendedName>
        <fullName evidence="8">Cytidylate kinase</fullName>
        <shortName evidence="8">CK</shortName>
        <ecNumber evidence="8">2.7.4.25</ecNumber>
    </recommendedName>
    <alternativeName>
        <fullName evidence="8">Cytidine monophosphate kinase</fullName>
        <shortName evidence="8">CMP kinase</shortName>
    </alternativeName>
</protein>
<dbReference type="Proteomes" id="UP000256856">
    <property type="component" value="Chromosome"/>
</dbReference>
<comment type="catalytic activity">
    <reaction evidence="7 8">
        <text>CMP + ATP = CDP + ADP</text>
        <dbReference type="Rhea" id="RHEA:11600"/>
        <dbReference type="ChEBI" id="CHEBI:30616"/>
        <dbReference type="ChEBI" id="CHEBI:58069"/>
        <dbReference type="ChEBI" id="CHEBI:60377"/>
        <dbReference type="ChEBI" id="CHEBI:456216"/>
        <dbReference type="EC" id="2.7.4.25"/>
    </reaction>
</comment>
<keyword evidence="3 8" id="KW-0547">Nucleotide-binding</keyword>
<dbReference type="SUPFAM" id="SSF52540">
    <property type="entry name" value="P-loop containing nucleoside triphosphate hydrolases"/>
    <property type="match status" value="1"/>
</dbReference>
<proteinExistence type="inferred from homology"/>
<gene>
    <name evidence="8" type="primary">cmk</name>
    <name evidence="10" type="ORF">C9I82_288</name>
</gene>
<dbReference type="GO" id="GO:0005524">
    <property type="term" value="F:ATP binding"/>
    <property type="evidence" value="ECO:0007669"/>
    <property type="project" value="UniProtKB-UniRule"/>
</dbReference>
<name>A0A346DZU8_9ENTR</name>
<dbReference type="NCBIfam" id="TIGR00017">
    <property type="entry name" value="cmk"/>
    <property type="match status" value="1"/>
</dbReference>
<dbReference type="KEGG" id="ppet:C9I82_288"/>